<dbReference type="AlphaFoldDB" id="A0A4Y4D662"/>
<gene>
    <name evidence="6" type="primary">rbsB</name>
    <name evidence="6" type="ORF">KVA01_16240</name>
</gene>
<dbReference type="GO" id="GO:0030246">
    <property type="term" value="F:carbohydrate binding"/>
    <property type="evidence" value="ECO:0007669"/>
    <property type="project" value="UniProtKB-ARBA"/>
</dbReference>
<dbReference type="GO" id="GO:0030313">
    <property type="term" value="C:cell envelope"/>
    <property type="evidence" value="ECO:0007669"/>
    <property type="project" value="UniProtKB-SubCell"/>
</dbReference>
<evidence type="ECO:0000259" key="5">
    <source>
        <dbReference type="Pfam" id="PF13407"/>
    </source>
</evidence>
<evidence type="ECO:0000256" key="3">
    <source>
        <dbReference type="ARBA" id="ARBA00022729"/>
    </source>
</evidence>
<evidence type="ECO:0000256" key="1">
    <source>
        <dbReference type="ARBA" id="ARBA00004196"/>
    </source>
</evidence>
<comment type="subcellular location">
    <subcellularLocation>
        <location evidence="1">Cell envelope</location>
    </subcellularLocation>
</comment>
<dbReference type="PROSITE" id="PS51257">
    <property type="entry name" value="PROKAR_LIPOPROTEIN"/>
    <property type="match status" value="1"/>
</dbReference>
<dbReference type="Pfam" id="PF13407">
    <property type="entry name" value="Peripla_BP_4"/>
    <property type="match status" value="1"/>
</dbReference>
<comment type="caution">
    <text evidence="6">The sequence shown here is derived from an EMBL/GenBank/DDBJ whole genome shotgun (WGS) entry which is preliminary data.</text>
</comment>
<dbReference type="STRING" id="1272.GCA_900014985_01707"/>
<evidence type="ECO:0000313" key="6">
    <source>
        <dbReference type="EMBL" id="GEC99469.1"/>
    </source>
</evidence>
<dbReference type="PANTHER" id="PTHR46847">
    <property type="entry name" value="D-ALLOSE-BINDING PERIPLASMIC PROTEIN-RELATED"/>
    <property type="match status" value="1"/>
</dbReference>
<keyword evidence="3 4" id="KW-0732">Signal</keyword>
<dbReference type="PROSITE" id="PS51318">
    <property type="entry name" value="TAT"/>
    <property type="match status" value="1"/>
</dbReference>
<name>A0A4Y4D662_KOCVA</name>
<dbReference type="Gene3D" id="3.40.50.2300">
    <property type="match status" value="2"/>
</dbReference>
<reference evidence="6 7" key="1">
    <citation type="submission" date="2019-06" db="EMBL/GenBank/DDBJ databases">
        <title>Whole genome shotgun sequence of Kocuria varians NBRC 15358.</title>
        <authorList>
            <person name="Hosoyama A."/>
            <person name="Uohara A."/>
            <person name="Ohji S."/>
            <person name="Ichikawa N."/>
        </authorList>
    </citation>
    <scope>NUCLEOTIDE SEQUENCE [LARGE SCALE GENOMIC DNA]</scope>
    <source>
        <strain evidence="6 7">NBRC 15358</strain>
    </source>
</reference>
<dbReference type="PANTHER" id="PTHR46847:SF1">
    <property type="entry name" value="D-ALLOSE-BINDING PERIPLASMIC PROTEIN-RELATED"/>
    <property type="match status" value="1"/>
</dbReference>
<dbReference type="Proteomes" id="UP000315730">
    <property type="component" value="Unassembled WGS sequence"/>
</dbReference>
<evidence type="ECO:0000313" key="7">
    <source>
        <dbReference type="Proteomes" id="UP000315730"/>
    </source>
</evidence>
<evidence type="ECO:0000256" key="4">
    <source>
        <dbReference type="SAM" id="SignalP"/>
    </source>
</evidence>
<dbReference type="EMBL" id="BJNW01000013">
    <property type="protein sequence ID" value="GEC99469.1"/>
    <property type="molecule type" value="Genomic_DNA"/>
</dbReference>
<accession>A0A4Y4D662</accession>
<comment type="similarity">
    <text evidence="2">Belongs to the bacterial solute-binding protein 2 family.</text>
</comment>
<dbReference type="InterPro" id="IPR006311">
    <property type="entry name" value="TAT_signal"/>
</dbReference>
<protein>
    <submittedName>
        <fullName evidence="6">D-ribose ABC transporter substrate-binding protein</fullName>
    </submittedName>
</protein>
<dbReference type="SUPFAM" id="SSF53822">
    <property type="entry name" value="Periplasmic binding protein-like I"/>
    <property type="match status" value="1"/>
</dbReference>
<keyword evidence="7" id="KW-1185">Reference proteome</keyword>
<proteinExistence type="inferred from homology"/>
<dbReference type="OrthoDB" id="9813037at2"/>
<dbReference type="RefSeq" id="WP_068469698.1">
    <property type="nucleotide sequence ID" value="NZ_BJNW01000013.1"/>
</dbReference>
<feature type="signal peptide" evidence="4">
    <location>
        <begin position="1"/>
        <end position="23"/>
    </location>
</feature>
<dbReference type="InterPro" id="IPR028082">
    <property type="entry name" value="Peripla_BP_I"/>
</dbReference>
<feature type="domain" description="Periplasmic binding protein" evidence="5">
    <location>
        <begin position="36"/>
        <end position="286"/>
    </location>
</feature>
<sequence length="314" mass="32027">MVHSTRRTFLGLTLAGITGVALAGCASRDSGPKVTLALSTLSNPFFADLRDGAAAAARSAGIDLAVVNAQDNPENQLDQLRTAAVNGSRAVIVNPVDSDAAKPAATAVMDQGIPLIAVDRGITDRTPGSFIASDNVAGGRQAATLLAELLGGTGKIAVLEGQPGASATRDRGAGFLEELRKHPGLEVVASQTANFDREDALDVMTNMVQAAPGIQAVYAHNDEMALGAAVALGSRAGKDVKIIGFDGGGDALDAVKAGTLSGTIAQSPRELGRQAVLQALRAVQGQPLQPSVRVSVTTVTSKNVDEFVAKSKES</sequence>
<dbReference type="InterPro" id="IPR025997">
    <property type="entry name" value="SBP_2_dom"/>
</dbReference>
<organism evidence="6 7">
    <name type="scientific">Kocuria varians</name>
    <name type="common">Micrococcus varians</name>
    <dbReference type="NCBI Taxonomy" id="1272"/>
    <lineage>
        <taxon>Bacteria</taxon>
        <taxon>Bacillati</taxon>
        <taxon>Actinomycetota</taxon>
        <taxon>Actinomycetes</taxon>
        <taxon>Micrococcales</taxon>
        <taxon>Micrococcaceae</taxon>
        <taxon>Kocuria</taxon>
    </lineage>
</organism>
<evidence type="ECO:0000256" key="2">
    <source>
        <dbReference type="ARBA" id="ARBA00007639"/>
    </source>
</evidence>
<feature type="chain" id="PRO_5038488423" evidence="4">
    <location>
        <begin position="24"/>
        <end position="314"/>
    </location>
</feature>